<proteinExistence type="predicted"/>
<protein>
    <submittedName>
        <fullName evidence="1">Uncharacterized protein</fullName>
    </submittedName>
</protein>
<accession>A0A2Z6R2M8</accession>
<sequence length="150" mass="17473">MCVQLAYPEDQTRYIFTRSELVAIHLNTDPLKLRSTSAFLTSGIHKCGNTTLTLSEILQTSLSAHILFYEILNAELETKKSFKVVWLGNIVKRRKYLDENVINQYNRIIQGEKLANPKIRFQQRLGMSEKDFHKLKFQLCQKHWTSSQIA</sequence>
<dbReference type="STRING" id="94130.A0A2Z6R2M8"/>
<keyword evidence="2" id="KW-1185">Reference proteome</keyword>
<dbReference type="AlphaFoldDB" id="A0A2Z6R2M8"/>
<evidence type="ECO:0000313" key="1">
    <source>
        <dbReference type="EMBL" id="GBB91894.1"/>
    </source>
</evidence>
<reference evidence="1 2" key="1">
    <citation type="submission" date="2017-11" db="EMBL/GenBank/DDBJ databases">
        <title>The genome of Rhizophagus clarus HR1 reveals common genetic basis of auxotrophy among arbuscular mycorrhizal fungi.</title>
        <authorList>
            <person name="Kobayashi Y."/>
        </authorList>
    </citation>
    <scope>NUCLEOTIDE SEQUENCE [LARGE SCALE GENOMIC DNA]</scope>
    <source>
        <strain evidence="1 2">HR1</strain>
    </source>
</reference>
<name>A0A2Z6R2M8_9GLOM</name>
<evidence type="ECO:0000313" key="2">
    <source>
        <dbReference type="Proteomes" id="UP000247702"/>
    </source>
</evidence>
<organism evidence="1 2">
    <name type="scientific">Rhizophagus clarus</name>
    <dbReference type="NCBI Taxonomy" id="94130"/>
    <lineage>
        <taxon>Eukaryota</taxon>
        <taxon>Fungi</taxon>
        <taxon>Fungi incertae sedis</taxon>
        <taxon>Mucoromycota</taxon>
        <taxon>Glomeromycotina</taxon>
        <taxon>Glomeromycetes</taxon>
        <taxon>Glomerales</taxon>
        <taxon>Glomeraceae</taxon>
        <taxon>Rhizophagus</taxon>
    </lineage>
</organism>
<comment type="caution">
    <text evidence="1">The sequence shown here is derived from an EMBL/GenBank/DDBJ whole genome shotgun (WGS) entry which is preliminary data.</text>
</comment>
<gene>
    <name evidence="1" type="ORF">RclHR1_19310001</name>
</gene>
<dbReference type="Proteomes" id="UP000247702">
    <property type="component" value="Unassembled WGS sequence"/>
</dbReference>
<dbReference type="EMBL" id="BEXD01001037">
    <property type="protein sequence ID" value="GBB91894.1"/>
    <property type="molecule type" value="Genomic_DNA"/>
</dbReference>